<evidence type="ECO:0000313" key="2">
    <source>
        <dbReference type="EMBL" id="CAI5771116.1"/>
    </source>
</evidence>
<dbReference type="AlphaFoldDB" id="A0AA35P0J6"/>
<proteinExistence type="predicted"/>
<evidence type="ECO:0000256" key="1">
    <source>
        <dbReference type="SAM" id="MobiDB-lite"/>
    </source>
</evidence>
<reference evidence="2" key="1">
    <citation type="submission" date="2022-12" db="EMBL/GenBank/DDBJ databases">
        <authorList>
            <person name="Alioto T."/>
            <person name="Alioto T."/>
            <person name="Gomez Garrido J."/>
        </authorList>
    </citation>
    <scope>NUCLEOTIDE SEQUENCE</scope>
</reference>
<accession>A0AA35P0J6</accession>
<dbReference type="Proteomes" id="UP001178461">
    <property type="component" value="Chromosome 3"/>
</dbReference>
<name>A0AA35P0J6_9SAUR</name>
<feature type="region of interest" description="Disordered" evidence="1">
    <location>
        <begin position="100"/>
        <end position="119"/>
    </location>
</feature>
<protein>
    <submittedName>
        <fullName evidence="2">Uncharacterized protein</fullName>
    </submittedName>
</protein>
<sequence length="148" mass="16823">MESSLKYDLDQTESTLKRLCEGRGRSSPPPARCILTLRGGEGRPISGRWDGGSQHVRAAGFARTATADDREGRGRCVKRRRRRERRLLLLLLELWPNLSPSRERRRPPARAGNWGASNRAASLRRQEIPSFRSVQKLAELQLTDFFAN</sequence>
<gene>
    <name evidence="2" type="ORF">PODLI_1B003121</name>
</gene>
<evidence type="ECO:0000313" key="3">
    <source>
        <dbReference type="Proteomes" id="UP001178461"/>
    </source>
</evidence>
<dbReference type="EMBL" id="OX395128">
    <property type="protein sequence ID" value="CAI5771116.1"/>
    <property type="molecule type" value="Genomic_DNA"/>
</dbReference>
<organism evidence="2 3">
    <name type="scientific">Podarcis lilfordi</name>
    <name type="common">Lilford's wall lizard</name>
    <dbReference type="NCBI Taxonomy" id="74358"/>
    <lineage>
        <taxon>Eukaryota</taxon>
        <taxon>Metazoa</taxon>
        <taxon>Chordata</taxon>
        <taxon>Craniata</taxon>
        <taxon>Vertebrata</taxon>
        <taxon>Euteleostomi</taxon>
        <taxon>Lepidosauria</taxon>
        <taxon>Squamata</taxon>
        <taxon>Bifurcata</taxon>
        <taxon>Unidentata</taxon>
        <taxon>Episquamata</taxon>
        <taxon>Laterata</taxon>
        <taxon>Lacertibaenia</taxon>
        <taxon>Lacertidae</taxon>
        <taxon>Podarcis</taxon>
    </lineage>
</organism>
<keyword evidence="3" id="KW-1185">Reference proteome</keyword>